<proteinExistence type="predicted"/>
<gene>
    <name evidence="1" type="ORF">GJB61_03030</name>
</gene>
<name>A0A7X2H1S1_9BACL</name>
<accession>A0A7X2H1S1</accession>
<keyword evidence="2" id="KW-1185">Reference proteome</keyword>
<comment type="caution">
    <text evidence="1">The sequence shown here is derived from an EMBL/GenBank/DDBJ whole genome shotgun (WGS) entry which is preliminary data.</text>
</comment>
<organism evidence="1 2">
    <name type="scientific">Paenibacillus monticola</name>
    <dbReference type="NCBI Taxonomy" id="2666075"/>
    <lineage>
        <taxon>Bacteria</taxon>
        <taxon>Bacillati</taxon>
        <taxon>Bacillota</taxon>
        <taxon>Bacilli</taxon>
        <taxon>Bacillales</taxon>
        <taxon>Paenibacillaceae</taxon>
        <taxon>Paenibacillus</taxon>
    </lineage>
</organism>
<dbReference type="EMBL" id="WJXB01000001">
    <property type="protein sequence ID" value="MRN51972.1"/>
    <property type="molecule type" value="Genomic_DNA"/>
</dbReference>
<evidence type="ECO:0000313" key="1">
    <source>
        <dbReference type="EMBL" id="MRN51972.1"/>
    </source>
</evidence>
<protein>
    <submittedName>
        <fullName evidence="1">Uncharacterized protein</fullName>
    </submittedName>
</protein>
<evidence type="ECO:0000313" key="2">
    <source>
        <dbReference type="Proteomes" id="UP000463051"/>
    </source>
</evidence>
<dbReference type="Proteomes" id="UP000463051">
    <property type="component" value="Unassembled WGS sequence"/>
</dbReference>
<reference evidence="1 2" key="1">
    <citation type="submission" date="2019-11" db="EMBL/GenBank/DDBJ databases">
        <title>Paenibacillus monticola sp. nov., a novel PGPR strain isolated from mountain sample in China.</title>
        <authorList>
            <person name="Zhao Q."/>
            <person name="Li H.-P."/>
            <person name="Zhang J.-L."/>
        </authorList>
    </citation>
    <scope>NUCLEOTIDE SEQUENCE [LARGE SCALE GENOMIC DNA]</scope>
    <source>
        <strain evidence="1 2">LC-T2</strain>
    </source>
</reference>
<sequence length="199" mass="22536">MSQGNKNAELEIEEPNDELKLTAIERVMRFFGVKPAEVSKFPEIETIGPIVGLNLEDLQKKRQTAPKQVESIEISMPQQPGRPQQLPLIGSERAMHTEIRELISKAPVQPVASQESTEDPEWYKTGIKYKDGMPHYRLRYWCKKPDCQGKGTEYILPNQMEVKCKACGTLHTIRPAAPKGEWDGWGNFFIADELAVNEG</sequence>
<dbReference type="AlphaFoldDB" id="A0A7X2H1S1"/>